<gene>
    <name evidence="1" type="ORF">M378DRAFT_382520</name>
</gene>
<evidence type="ECO:0000313" key="2">
    <source>
        <dbReference type="Proteomes" id="UP000054549"/>
    </source>
</evidence>
<evidence type="ECO:0000313" key="1">
    <source>
        <dbReference type="EMBL" id="KIL57463.1"/>
    </source>
</evidence>
<dbReference type="HOGENOM" id="CLU_1315105_0_0_1"/>
<dbReference type="AlphaFoldDB" id="A0A0C2WMN4"/>
<reference evidence="1 2" key="1">
    <citation type="submission" date="2014-04" db="EMBL/GenBank/DDBJ databases">
        <title>Evolutionary Origins and Diversification of the Mycorrhizal Mutualists.</title>
        <authorList>
            <consortium name="DOE Joint Genome Institute"/>
            <consortium name="Mycorrhizal Genomics Consortium"/>
            <person name="Kohler A."/>
            <person name="Kuo A."/>
            <person name="Nagy L.G."/>
            <person name="Floudas D."/>
            <person name="Copeland A."/>
            <person name="Barry K.W."/>
            <person name="Cichocki N."/>
            <person name="Veneault-Fourrey C."/>
            <person name="LaButti K."/>
            <person name="Lindquist E.A."/>
            <person name="Lipzen A."/>
            <person name="Lundell T."/>
            <person name="Morin E."/>
            <person name="Murat C."/>
            <person name="Riley R."/>
            <person name="Ohm R."/>
            <person name="Sun H."/>
            <person name="Tunlid A."/>
            <person name="Henrissat B."/>
            <person name="Grigoriev I.V."/>
            <person name="Hibbett D.S."/>
            <person name="Martin F."/>
        </authorList>
    </citation>
    <scope>NUCLEOTIDE SEQUENCE [LARGE SCALE GENOMIC DNA]</scope>
    <source>
        <strain evidence="1 2">Koide BX008</strain>
    </source>
</reference>
<dbReference type="InParanoid" id="A0A0C2WMN4"/>
<keyword evidence="2" id="KW-1185">Reference proteome</keyword>
<dbReference type="EMBL" id="KN818368">
    <property type="protein sequence ID" value="KIL57463.1"/>
    <property type="molecule type" value="Genomic_DNA"/>
</dbReference>
<organism evidence="1 2">
    <name type="scientific">Amanita muscaria (strain Koide BX008)</name>
    <dbReference type="NCBI Taxonomy" id="946122"/>
    <lineage>
        <taxon>Eukaryota</taxon>
        <taxon>Fungi</taxon>
        <taxon>Dikarya</taxon>
        <taxon>Basidiomycota</taxon>
        <taxon>Agaricomycotina</taxon>
        <taxon>Agaricomycetes</taxon>
        <taxon>Agaricomycetidae</taxon>
        <taxon>Agaricales</taxon>
        <taxon>Pluteineae</taxon>
        <taxon>Amanitaceae</taxon>
        <taxon>Amanita</taxon>
    </lineage>
</organism>
<proteinExistence type="predicted"/>
<sequence length="209" mass="24208">MKVRSIADAQNLIDLIFCLNKKKCFESWFGAAAHNATRLALAIYGRIPLLPRSLFLDSADLDQKKCTYQRKVVTIWYHERSVWRDCFDAFMWGNLSHASMVPCLGICFQSHIVVVSQSPENEMLNKWRQSSIPSVSQIQPIFFEVAKDYVYLDSDNHVKVQFFSFCPNDMCKGQFDYDGFGRSSTLEDNIHQLGRLFYRVNVGSCFRLF</sequence>
<name>A0A0C2WMN4_AMAMK</name>
<protein>
    <submittedName>
        <fullName evidence="1">Uncharacterized protein</fullName>
    </submittedName>
</protein>
<accession>A0A0C2WMN4</accession>
<dbReference type="Proteomes" id="UP000054549">
    <property type="component" value="Unassembled WGS sequence"/>
</dbReference>